<dbReference type="InterPro" id="IPR018228">
    <property type="entry name" value="DNase_TatD-rel_CS"/>
</dbReference>
<dbReference type="InterPro" id="IPR032466">
    <property type="entry name" value="Metal_Hydrolase"/>
</dbReference>
<dbReference type="PANTHER" id="PTHR46317">
    <property type="entry name" value="HYDROLASE OF PHP SUPERFAMILY-RELATED PROTEIN"/>
    <property type="match status" value="1"/>
</dbReference>
<dbReference type="EMBL" id="CP129113">
    <property type="protein sequence ID" value="WLV25258.1"/>
    <property type="molecule type" value="Genomic_DNA"/>
</dbReference>
<dbReference type="CDD" id="cd01310">
    <property type="entry name" value="TatD_DNAse"/>
    <property type="match status" value="1"/>
</dbReference>
<dbReference type="GO" id="GO:0016787">
    <property type="term" value="F:hydrolase activity"/>
    <property type="evidence" value="ECO:0007669"/>
    <property type="project" value="UniProtKB-KW"/>
</dbReference>
<organism evidence="4 5">
    <name type="scientific">Aciduricibacillus chroicocephali</name>
    <dbReference type="NCBI Taxonomy" id="3054939"/>
    <lineage>
        <taxon>Bacteria</taxon>
        <taxon>Bacillati</taxon>
        <taxon>Bacillota</taxon>
        <taxon>Bacilli</taxon>
        <taxon>Bacillales</taxon>
        <taxon>Bacillaceae</taxon>
        <taxon>Aciduricibacillus</taxon>
    </lineage>
</organism>
<comment type="similarity">
    <text evidence="1">Belongs to the metallo-dependent hydrolases superfamily. TatD-type hydrolase family.</text>
</comment>
<proteinExistence type="inferred from homology"/>
<evidence type="ECO:0000313" key="5">
    <source>
        <dbReference type="Proteomes" id="UP001180087"/>
    </source>
</evidence>
<keyword evidence="3 4" id="KW-0378">Hydrolase</keyword>
<evidence type="ECO:0000313" key="4">
    <source>
        <dbReference type="EMBL" id="WLV25258.1"/>
    </source>
</evidence>
<dbReference type="SUPFAM" id="SSF51556">
    <property type="entry name" value="Metallo-dependent hydrolases"/>
    <property type="match status" value="1"/>
</dbReference>
<name>A0ABY9KWM4_9BACI</name>
<dbReference type="PIRSF" id="PIRSF005902">
    <property type="entry name" value="DNase_TatD"/>
    <property type="match status" value="1"/>
</dbReference>
<dbReference type="PANTHER" id="PTHR46317:SF1">
    <property type="entry name" value="HYDROLASE, TATD FAMILY"/>
    <property type="match status" value="1"/>
</dbReference>
<evidence type="ECO:0000256" key="1">
    <source>
        <dbReference type="ARBA" id="ARBA00009275"/>
    </source>
</evidence>
<gene>
    <name evidence="4" type="ORF">QR721_03230</name>
</gene>
<dbReference type="PROSITE" id="PS01137">
    <property type="entry name" value="TATD_1"/>
    <property type="match status" value="1"/>
</dbReference>
<accession>A0ABY9KWM4</accession>
<dbReference type="Pfam" id="PF01026">
    <property type="entry name" value="TatD_DNase"/>
    <property type="match status" value="1"/>
</dbReference>
<keyword evidence="2" id="KW-0479">Metal-binding</keyword>
<evidence type="ECO:0000256" key="2">
    <source>
        <dbReference type="ARBA" id="ARBA00022723"/>
    </source>
</evidence>
<keyword evidence="5" id="KW-1185">Reference proteome</keyword>
<dbReference type="InterPro" id="IPR001130">
    <property type="entry name" value="TatD-like"/>
</dbReference>
<dbReference type="Proteomes" id="UP001180087">
    <property type="component" value="Chromosome"/>
</dbReference>
<dbReference type="RefSeq" id="WP_348029046.1">
    <property type="nucleotide sequence ID" value="NZ_CP129113.1"/>
</dbReference>
<reference evidence="4" key="1">
    <citation type="submission" date="2023-06" db="EMBL/GenBank/DDBJ databases">
        <title>A Treasure from Seagulls: Isolation and Description of Aciduricobacillus qingdaonensis gen. nov., sp. nov., a Rare Obligately Uric Acid-utilizing Member in the Family Bacillaceae.</title>
        <authorList>
            <person name="Liu W."/>
            <person name="Wang B."/>
        </authorList>
    </citation>
    <scope>NUCLEOTIDE SEQUENCE</scope>
    <source>
        <strain evidence="4">44XB</strain>
    </source>
</reference>
<dbReference type="Gene3D" id="3.20.20.140">
    <property type="entry name" value="Metal-dependent hydrolases"/>
    <property type="match status" value="1"/>
</dbReference>
<protein>
    <submittedName>
        <fullName evidence="4">TatD family hydrolase</fullName>
    </submittedName>
</protein>
<evidence type="ECO:0000256" key="3">
    <source>
        <dbReference type="ARBA" id="ARBA00022801"/>
    </source>
</evidence>
<sequence>MCTKVHRIIDAHIHLDQFSDKELPEFYNSMKRVNCSHVVAVGSDLASSGRILDLSHKHDWVIPAAGFHPEQSIPSKEEVDKLCVWIVEHEADIAAIGEIGLPTYLLRERQDTNILPYIELLERLLNLAKKLDKPVALHAVHAEADIVCDLLEKADIENAHFHWFKGSKATMKRMMNRGYFISLPPEIVYRQKIRDIAKLYPLNLMMAETDGPWPFDGPFKGIPTHPEMIHAIIESIAEIKGIYKKKVYEIIWKNTVDFYNLQ</sequence>